<organism evidence="1 2">
    <name type="scientific">Oceanirhabdus seepicola</name>
    <dbReference type="NCBI Taxonomy" id="2828781"/>
    <lineage>
        <taxon>Bacteria</taxon>
        <taxon>Bacillati</taxon>
        <taxon>Bacillota</taxon>
        <taxon>Clostridia</taxon>
        <taxon>Eubacteriales</taxon>
        <taxon>Clostridiaceae</taxon>
        <taxon>Oceanirhabdus</taxon>
    </lineage>
</organism>
<dbReference type="AlphaFoldDB" id="A0A9J6P0W7"/>
<dbReference type="Proteomes" id="UP001056429">
    <property type="component" value="Unassembled WGS sequence"/>
</dbReference>
<evidence type="ECO:0008006" key="3">
    <source>
        <dbReference type="Google" id="ProtNLM"/>
    </source>
</evidence>
<comment type="caution">
    <text evidence="1">The sequence shown here is derived from an EMBL/GenBank/DDBJ whole genome shotgun (WGS) entry which is preliminary data.</text>
</comment>
<protein>
    <recommendedName>
        <fullName evidence="3">Alpha/beta hydrolase</fullName>
    </recommendedName>
</protein>
<keyword evidence="2" id="KW-1185">Reference proteome</keyword>
<dbReference type="SUPFAM" id="SSF53474">
    <property type="entry name" value="alpha/beta-Hydrolases"/>
    <property type="match status" value="1"/>
</dbReference>
<evidence type="ECO:0000313" key="1">
    <source>
        <dbReference type="EMBL" id="MCM1989557.1"/>
    </source>
</evidence>
<gene>
    <name evidence="1" type="ORF">KDK92_07375</name>
</gene>
<accession>A0A9J6P0W7</accession>
<dbReference type="InterPro" id="IPR017018">
    <property type="entry name" value="UCP033634"/>
</dbReference>
<reference evidence="1" key="1">
    <citation type="journal article" date="2021" name="mSystems">
        <title>Bacteria and Archaea Synergistically Convert Glycine Betaine to Biogenic Methane in the Formosa Cold Seep of the South China Sea.</title>
        <authorList>
            <person name="Li L."/>
            <person name="Zhang W."/>
            <person name="Zhang S."/>
            <person name="Song L."/>
            <person name="Sun Q."/>
            <person name="Zhang H."/>
            <person name="Xiang H."/>
            <person name="Dong X."/>
        </authorList>
    </citation>
    <scope>NUCLEOTIDE SEQUENCE</scope>
    <source>
        <strain evidence="1">ZWT</strain>
    </source>
</reference>
<dbReference type="RefSeq" id="WP_250858549.1">
    <property type="nucleotide sequence ID" value="NZ_JAGSOJ010000001.1"/>
</dbReference>
<reference evidence="1" key="2">
    <citation type="submission" date="2021-04" db="EMBL/GenBank/DDBJ databases">
        <authorList>
            <person name="Dong X."/>
        </authorList>
    </citation>
    <scope>NUCLEOTIDE SEQUENCE</scope>
    <source>
        <strain evidence="1">ZWT</strain>
    </source>
</reference>
<evidence type="ECO:0000313" key="2">
    <source>
        <dbReference type="Proteomes" id="UP001056429"/>
    </source>
</evidence>
<dbReference type="EMBL" id="JAGSOJ010000001">
    <property type="protein sequence ID" value="MCM1989557.1"/>
    <property type="molecule type" value="Genomic_DNA"/>
</dbReference>
<sequence length="208" mass="23794">MIKKSYINVKISSEKEVNHFYLYHTENTETLVVIYPGGNYSCDKPILHYIRKAALLKGHDVLCINYGAALVGRDLSEETMIAAEEALKAINKCREERKYNKIYFVGKSIGTVVSGRVIDIIDDIEIKYIFLTPIKDTIPFINNYGGYVITGSKDKLFGKEYIQLIEENENIHLEVIENAGHSLEVDDLEETLDMHKYVVKICNNYFGE</sequence>
<name>A0A9J6P0W7_9CLOT</name>
<proteinExistence type="predicted"/>
<dbReference type="InterPro" id="IPR029058">
    <property type="entry name" value="AB_hydrolase_fold"/>
</dbReference>
<dbReference type="PIRSF" id="PIRSF033634">
    <property type="entry name" value="UCP033634"/>
    <property type="match status" value="1"/>
</dbReference>
<dbReference type="Gene3D" id="3.40.50.1820">
    <property type="entry name" value="alpha/beta hydrolase"/>
    <property type="match status" value="1"/>
</dbReference>